<evidence type="ECO:0000313" key="5">
    <source>
        <dbReference type="EMBL" id="KAL1406612.1"/>
    </source>
</evidence>
<sequence>MTRVALITGCSEPTSIGAAIALELLSRGVRVFATARRIATLKPLAEAGCDILELDVTSEASIAAAVGAVTSAAGRLDILINNAGVSGTAPLLETDLARMRALYEVNVFGPLALAQAFTPLLAGEHDSVILNVGSGACWGPPMLGAYGSSKAALQAWSDALRRELAGSRIRVVTLELLAVNTPLCKCDKTFALLGPTRSGLFPGFAEWDRMFSDEAKVQAARGAKPSDVARRIANAVLAKKPPGKIWAGNPAWLFRFFWPLAPVALMDWAFWLVGKVKGFDPTAATAPTASPGTQV</sequence>
<evidence type="ECO:0000256" key="2">
    <source>
        <dbReference type="ARBA" id="ARBA00023002"/>
    </source>
</evidence>
<comment type="caution">
    <text evidence="5">The sequence shown here is derived from an EMBL/GenBank/DDBJ whole genome shotgun (WGS) entry which is preliminary data.</text>
</comment>
<keyword evidence="6" id="KW-1185">Reference proteome</keyword>
<dbReference type="PRINTS" id="PR00081">
    <property type="entry name" value="GDHRDH"/>
</dbReference>
<dbReference type="EMBL" id="JBBXJM010000006">
    <property type="protein sequence ID" value="KAL1406612.1"/>
    <property type="molecule type" value="Genomic_DNA"/>
</dbReference>
<dbReference type="InterPro" id="IPR036291">
    <property type="entry name" value="NAD(P)-bd_dom_sf"/>
</dbReference>
<dbReference type="SUPFAM" id="SSF51735">
    <property type="entry name" value="NAD(P)-binding Rossmann-fold domains"/>
    <property type="match status" value="1"/>
</dbReference>
<dbReference type="SMART" id="SM00822">
    <property type="entry name" value="PKS_KR"/>
    <property type="match status" value="1"/>
</dbReference>
<dbReference type="GeneID" id="95989361"/>
<organism evidence="5 6">
    <name type="scientific">Vanrija albida</name>
    <dbReference type="NCBI Taxonomy" id="181172"/>
    <lineage>
        <taxon>Eukaryota</taxon>
        <taxon>Fungi</taxon>
        <taxon>Dikarya</taxon>
        <taxon>Basidiomycota</taxon>
        <taxon>Agaricomycotina</taxon>
        <taxon>Tremellomycetes</taxon>
        <taxon>Trichosporonales</taxon>
        <taxon>Trichosporonaceae</taxon>
        <taxon>Vanrija</taxon>
    </lineage>
</organism>
<name>A0ABR3PWU7_9TREE</name>
<dbReference type="PANTHER" id="PTHR44169:SF6">
    <property type="entry name" value="NADPH-DEPENDENT 1-ACYLDIHYDROXYACETONE PHOSPHATE REDUCTASE"/>
    <property type="match status" value="1"/>
</dbReference>
<dbReference type="PRINTS" id="PR00080">
    <property type="entry name" value="SDRFAMILY"/>
</dbReference>
<protein>
    <recommendedName>
        <fullName evidence="4">Ketoreductase domain-containing protein</fullName>
    </recommendedName>
</protein>
<evidence type="ECO:0000259" key="4">
    <source>
        <dbReference type="SMART" id="SM00822"/>
    </source>
</evidence>
<accession>A0ABR3PWU7</accession>
<keyword evidence="2" id="KW-0560">Oxidoreductase</keyword>
<evidence type="ECO:0000256" key="3">
    <source>
        <dbReference type="RuleBase" id="RU000363"/>
    </source>
</evidence>
<evidence type="ECO:0000256" key="1">
    <source>
        <dbReference type="ARBA" id="ARBA00006484"/>
    </source>
</evidence>
<dbReference type="Proteomes" id="UP001565368">
    <property type="component" value="Unassembled WGS sequence"/>
</dbReference>
<dbReference type="Pfam" id="PF00106">
    <property type="entry name" value="adh_short"/>
    <property type="match status" value="1"/>
</dbReference>
<dbReference type="InterPro" id="IPR002347">
    <property type="entry name" value="SDR_fam"/>
</dbReference>
<dbReference type="RefSeq" id="XP_069206556.1">
    <property type="nucleotide sequence ID" value="XM_069356715.1"/>
</dbReference>
<proteinExistence type="inferred from homology"/>
<comment type="similarity">
    <text evidence="1 3">Belongs to the short-chain dehydrogenases/reductases (SDR) family.</text>
</comment>
<evidence type="ECO:0000313" key="6">
    <source>
        <dbReference type="Proteomes" id="UP001565368"/>
    </source>
</evidence>
<dbReference type="CDD" id="cd05374">
    <property type="entry name" value="17beta-HSD-like_SDR_c"/>
    <property type="match status" value="1"/>
</dbReference>
<dbReference type="PANTHER" id="PTHR44169">
    <property type="entry name" value="NADPH-DEPENDENT 1-ACYLDIHYDROXYACETONE PHOSPHATE REDUCTASE"/>
    <property type="match status" value="1"/>
</dbReference>
<feature type="domain" description="Ketoreductase" evidence="4">
    <location>
        <begin position="3"/>
        <end position="180"/>
    </location>
</feature>
<reference evidence="5 6" key="1">
    <citation type="submission" date="2023-08" db="EMBL/GenBank/DDBJ databases">
        <title>Annotated Genome Sequence of Vanrija albida AlHP1.</title>
        <authorList>
            <person name="Herzog R."/>
        </authorList>
    </citation>
    <scope>NUCLEOTIDE SEQUENCE [LARGE SCALE GENOMIC DNA]</scope>
    <source>
        <strain evidence="5 6">AlHP1</strain>
    </source>
</reference>
<gene>
    <name evidence="5" type="ORF">Q8F55_008318</name>
</gene>
<dbReference type="Gene3D" id="3.40.50.720">
    <property type="entry name" value="NAD(P)-binding Rossmann-like Domain"/>
    <property type="match status" value="1"/>
</dbReference>
<dbReference type="InterPro" id="IPR057326">
    <property type="entry name" value="KR_dom"/>
</dbReference>